<sequence>MLTKVCKKCGKFIPYPFVYCNDCQKVVDEQRAKRKEEAKRKAQKNYNKKRNPKYTRFYNSIQWRTLSMKYTQDKGYRCEECGAIASEVHHIVPIQTDEGWERRLDYNNLECVCVHCHNKKHGRFIKKKRKNK</sequence>
<dbReference type="CDD" id="cd00085">
    <property type="entry name" value="HNHc"/>
    <property type="match status" value="1"/>
</dbReference>
<dbReference type="AlphaFoldDB" id="R5Y3F5"/>
<dbReference type="GO" id="GO:0003676">
    <property type="term" value="F:nucleic acid binding"/>
    <property type="evidence" value="ECO:0007669"/>
    <property type="project" value="InterPro"/>
</dbReference>
<proteinExistence type="predicted"/>
<feature type="domain" description="HNH nuclease" evidence="1">
    <location>
        <begin position="64"/>
        <end position="118"/>
    </location>
</feature>
<keyword evidence="2" id="KW-0540">Nuclease</keyword>
<dbReference type="GO" id="GO:0004519">
    <property type="term" value="F:endonuclease activity"/>
    <property type="evidence" value="ECO:0007669"/>
    <property type="project" value="UniProtKB-KW"/>
</dbReference>
<protein>
    <submittedName>
        <fullName evidence="2">HNH endonuclease</fullName>
    </submittedName>
</protein>
<dbReference type="RefSeq" id="WP_022072364.1">
    <property type="nucleotide sequence ID" value="NZ_HF999329.1"/>
</dbReference>
<evidence type="ECO:0000313" key="2">
    <source>
        <dbReference type="EMBL" id="CDA11207.1"/>
    </source>
</evidence>
<dbReference type="SMART" id="SM00507">
    <property type="entry name" value="HNHc"/>
    <property type="match status" value="1"/>
</dbReference>
<dbReference type="Pfam" id="PF01844">
    <property type="entry name" value="HNH"/>
    <property type="match status" value="1"/>
</dbReference>
<dbReference type="Gene3D" id="1.10.30.50">
    <property type="match status" value="1"/>
</dbReference>
<organism evidence="2 3">
    <name type="scientific">Intestinibacter bartlettii CAG:1329</name>
    <dbReference type="NCBI Taxonomy" id="1263063"/>
    <lineage>
        <taxon>Bacteria</taxon>
        <taxon>Bacillati</taxon>
        <taxon>Bacillota</taxon>
        <taxon>Clostridia</taxon>
        <taxon>Peptostreptococcales</taxon>
        <taxon>Peptostreptococcaceae</taxon>
        <taxon>Intestinibacter</taxon>
    </lineage>
</organism>
<keyword evidence="2" id="KW-0378">Hydrolase</keyword>
<name>R5Y3F5_9FIRM</name>
<dbReference type="InterPro" id="IPR002711">
    <property type="entry name" value="HNH"/>
</dbReference>
<dbReference type="Proteomes" id="UP000017980">
    <property type="component" value="Unassembled WGS sequence"/>
</dbReference>
<evidence type="ECO:0000259" key="1">
    <source>
        <dbReference type="SMART" id="SM00507"/>
    </source>
</evidence>
<keyword evidence="2" id="KW-0255">Endonuclease</keyword>
<reference evidence="2" key="1">
    <citation type="submission" date="2012-11" db="EMBL/GenBank/DDBJ databases">
        <title>Dependencies among metagenomic species, viruses, plasmids and units of genetic variation.</title>
        <authorList>
            <person name="Nielsen H.B."/>
            <person name="Almeida M."/>
            <person name="Juncker A.S."/>
            <person name="Rasmussen S."/>
            <person name="Li J."/>
            <person name="Sunagawa S."/>
            <person name="Plichta D."/>
            <person name="Gautier L."/>
            <person name="Le Chatelier E."/>
            <person name="Peletier E."/>
            <person name="Bonde I."/>
            <person name="Nielsen T."/>
            <person name="Manichanh C."/>
            <person name="Arumugam M."/>
            <person name="Batto J."/>
            <person name="Santos M.B.Q.D."/>
            <person name="Blom N."/>
            <person name="Borruel N."/>
            <person name="Burgdorf K.S."/>
            <person name="Boumezbeur F."/>
            <person name="Casellas F."/>
            <person name="Dore J."/>
            <person name="Guarner F."/>
            <person name="Hansen T."/>
            <person name="Hildebrand F."/>
            <person name="Kaas R.S."/>
            <person name="Kennedy S."/>
            <person name="Kristiansen K."/>
            <person name="Kultima J.R."/>
            <person name="Leonard P."/>
            <person name="Levenez F."/>
            <person name="Lund O."/>
            <person name="Moumen B."/>
            <person name="Le Paslier D."/>
            <person name="Pons N."/>
            <person name="Pedersen O."/>
            <person name="Prifti E."/>
            <person name="Qin J."/>
            <person name="Raes J."/>
            <person name="Tap J."/>
            <person name="Tims S."/>
            <person name="Ussery D.W."/>
            <person name="Yamada T."/>
            <person name="MetaHit consortium"/>
            <person name="Renault P."/>
            <person name="Sicheritz-Ponten T."/>
            <person name="Bork P."/>
            <person name="Wang J."/>
            <person name="Brunak S."/>
            <person name="Ehrlich S.D."/>
        </authorList>
    </citation>
    <scope>NUCLEOTIDE SEQUENCE [LARGE SCALE GENOMIC DNA]</scope>
</reference>
<accession>R5Y3F5</accession>
<comment type="caution">
    <text evidence="2">The sequence shown here is derived from an EMBL/GenBank/DDBJ whole genome shotgun (WGS) entry which is preliminary data.</text>
</comment>
<dbReference type="InterPro" id="IPR003615">
    <property type="entry name" value="HNH_nuc"/>
</dbReference>
<dbReference type="GO" id="GO:0008270">
    <property type="term" value="F:zinc ion binding"/>
    <property type="evidence" value="ECO:0007669"/>
    <property type="project" value="InterPro"/>
</dbReference>
<dbReference type="EMBL" id="CBBD010000050">
    <property type="protein sequence ID" value="CDA11207.1"/>
    <property type="molecule type" value="Genomic_DNA"/>
</dbReference>
<gene>
    <name evidence="2" type="ORF">BN488_02234</name>
</gene>
<evidence type="ECO:0000313" key="3">
    <source>
        <dbReference type="Proteomes" id="UP000017980"/>
    </source>
</evidence>